<keyword evidence="2" id="KW-1185">Reference proteome</keyword>
<comment type="caution">
    <text evidence="1">The sequence shown here is derived from an EMBL/GenBank/DDBJ whole genome shotgun (WGS) entry which is preliminary data.</text>
</comment>
<name>A0A844GDE0_9NEIS</name>
<dbReference type="AlphaFoldDB" id="A0A844GDE0"/>
<reference evidence="1 2" key="1">
    <citation type="submission" date="2019-11" db="EMBL/GenBank/DDBJ databases">
        <title>Draft genome sequence of Paludibacterium sp. dN18-1.</title>
        <authorList>
            <person name="Im W.-T."/>
        </authorList>
    </citation>
    <scope>NUCLEOTIDE SEQUENCE [LARGE SCALE GENOMIC DNA]</scope>
    <source>
        <strain evidence="2">dN 18-1</strain>
    </source>
</reference>
<dbReference type="RefSeq" id="WP_230370055.1">
    <property type="nucleotide sequence ID" value="NZ_WLYX01000001.1"/>
</dbReference>
<protein>
    <submittedName>
        <fullName evidence="1">Uncharacterized protein</fullName>
    </submittedName>
</protein>
<evidence type="ECO:0000313" key="2">
    <source>
        <dbReference type="Proteomes" id="UP000446658"/>
    </source>
</evidence>
<accession>A0A844GDE0</accession>
<evidence type="ECO:0000313" key="1">
    <source>
        <dbReference type="EMBL" id="MTD33248.1"/>
    </source>
</evidence>
<organism evidence="1 2">
    <name type="scientific">Paludibacterium denitrificans</name>
    <dbReference type="NCBI Taxonomy" id="2675226"/>
    <lineage>
        <taxon>Bacteria</taxon>
        <taxon>Pseudomonadati</taxon>
        <taxon>Pseudomonadota</taxon>
        <taxon>Betaproteobacteria</taxon>
        <taxon>Neisseriales</taxon>
        <taxon>Chromobacteriaceae</taxon>
        <taxon>Paludibacterium</taxon>
    </lineage>
</organism>
<dbReference type="EMBL" id="WLYX01000001">
    <property type="protein sequence ID" value="MTD33248.1"/>
    <property type="molecule type" value="Genomic_DNA"/>
</dbReference>
<sequence>MSNLNATRELIFAAENSIEAMQQFGSLFTAIRKLLESNGDEMSHQARQLCTLGETRAFDVANTIDCAREAASEIVTQAKP</sequence>
<dbReference type="Proteomes" id="UP000446658">
    <property type="component" value="Unassembled WGS sequence"/>
</dbReference>
<gene>
    <name evidence="1" type="ORF">GKE73_09160</name>
</gene>
<proteinExistence type="predicted"/>